<dbReference type="OrthoDB" id="568100at2759"/>
<dbReference type="AlphaFoldDB" id="A0A5B8MUR0"/>
<name>A0A5B8MUR0_9CHLO</name>
<protein>
    <submittedName>
        <fullName evidence="2">Uncharacterized protein</fullName>
    </submittedName>
</protein>
<proteinExistence type="predicted"/>
<feature type="region of interest" description="Disordered" evidence="1">
    <location>
        <begin position="17"/>
        <end position="40"/>
    </location>
</feature>
<evidence type="ECO:0000256" key="1">
    <source>
        <dbReference type="SAM" id="MobiDB-lite"/>
    </source>
</evidence>
<feature type="compositionally biased region" description="Basic residues" evidence="1">
    <location>
        <begin position="236"/>
        <end position="265"/>
    </location>
</feature>
<evidence type="ECO:0000313" key="2">
    <source>
        <dbReference type="EMBL" id="QDZ24538.1"/>
    </source>
</evidence>
<reference evidence="2 3" key="1">
    <citation type="submission" date="2018-07" db="EMBL/GenBank/DDBJ databases">
        <title>The complete nuclear genome of the prasinophyte Chloropicon primus (CCMP1205).</title>
        <authorList>
            <person name="Pombert J.-F."/>
            <person name="Otis C."/>
            <person name="Turmel M."/>
            <person name="Lemieux C."/>
        </authorList>
    </citation>
    <scope>NUCLEOTIDE SEQUENCE [LARGE SCALE GENOMIC DNA]</scope>
    <source>
        <strain evidence="2 3">CCMP1205</strain>
    </source>
</reference>
<feature type="region of interest" description="Disordered" evidence="1">
    <location>
        <begin position="217"/>
        <end position="265"/>
    </location>
</feature>
<dbReference type="EMBL" id="CP031046">
    <property type="protein sequence ID" value="QDZ24538.1"/>
    <property type="molecule type" value="Genomic_DNA"/>
</dbReference>
<feature type="compositionally biased region" description="Basic and acidic residues" evidence="1">
    <location>
        <begin position="220"/>
        <end position="235"/>
    </location>
</feature>
<dbReference type="Proteomes" id="UP000316726">
    <property type="component" value="Chromosome 13"/>
</dbReference>
<sequence length="381" mass="42842">MVASVSVGGGGGCLPEGKEARCQAPPVEKDSSLAGGRTSRQAGTSYAHSAAFRNFIDRLSSSDPTLGDVNGRVLRLKRYLPSDVGPKIMDQVIDALAVNTIVECLYIQNFEKGMHDEQLDRLTDKVLGKGNIWAVNLGENFRISHYAWNQFLLRLPDTMVSYLYVSEHHLKGTSLKDKMRDAIRENRSRLGQRDTEVIRQVNNMWWNPKSPEQLKVSRARRAEQERVRQEKLRKEKEKRKMLKAKERAKAKKSKKSLKKKKLKLNKKHKVVRRGVQLTDLVGAGLLQVGEVVSMKYKSRDVKTPVIFMASIVMREGMAENAAALHCETTGEVHSSVSGWAIKCIRTITPNRMAIDGWLSAKTSSGTLLKDVRTKYLRGDRG</sequence>
<keyword evidence="3" id="KW-1185">Reference proteome</keyword>
<accession>A0A5B8MUR0</accession>
<feature type="compositionally biased region" description="Basic and acidic residues" evidence="1">
    <location>
        <begin position="17"/>
        <end position="31"/>
    </location>
</feature>
<evidence type="ECO:0000313" key="3">
    <source>
        <dbReference type="Proteomes" id="UP000316726"/>
    </source>
</evidence>
<gene>
    <name evidence="2" type="ORF">A3770_13p70560</name>
</gene>
<organism evidence="2 3">
    <name type="scientific">Chloropicon primus</name>
    <dbReference type="NCBI Taxonomy" id="1764295"/>
    <lineage>
        <taxon>Eukaryota</taxon>
        <taxon>Viridiplantae</taxon>
        <taxon>Chlorophyta</taxon>
        <taxon>Chloropicophyceae</taxon>
        <taxon>Chloropicales</taxon>
        <taxon>Chloropicaceae</taxon>
        <taxon>Chloropicon</taxon>
    </lineage>
</organism>